<keyword evidence="2" id="KW-1185">Reference proteome</keyword>
<sequence length="107" mass="12377">MSRKVSNAIIKEVAALLAKGAIEQINDLSKSRGRFYAHFDTPDLQKISLFSIKWEDLLILCTHIWTLTESYAFKKCKELMTKTKIKEFIKQITIRENKLIEKLTAST</sequence>
<accession>A0A2T9YIS1</accession>
<organism evidence="1 2">
    <name type="scientific">Smittium simulii</name>
    <dbReference type="NCBI Taxonomy" id="133385"/>
    <lineage>
        <taxon>Eukaryota</taxon>
        <taxon>Fungi</taxon>
        <taxon>Fungi incertae sedis</taxon>
        <taxon>Zoopagomycota</taxon>
        <taxon>Kickxellomycotina</taxon>
        <taxon>Harpellomycetes</taxon>
        <taxon>Harpellales</taxon>
        <taxon>Legeriomycetaceae</taxon>
        <taxon>Smittium</taxon>
    </lineage>
</organism>
<dbReference type="EMBL" id="MBFR01000170">
    <property type="protein sequence ID" value="PVU92231.1"/>
    <property type="molecule type" value="Genomic_DNA"/>
</dbReference>
<comment type="caution">
    <text evidence="1">The sequence shown here is derived from an EMBL/GenBank/DDBJ whole genome shotgun (WGS) entry which is preliminary data.</text>
</comment>
<evidence type="ECO:0000313" key="2">
    <source>
        <dbReference type="Proteomes" id="UP000245383"/>
    </source>
</evidence>
<gene>
    <name evidence="1" type="ORF">BB561_003960</name>
</gene>
<name>A0A2T9YIS1_9FUNG</name>
<proteinExistence type="predicted"/>
<dbReference type="Proteomes" id="UP000245383">
    <property type="component" value="Unassembled WGS sequence"/>
</dbReference>
<protein>
    <submittedName>
        <fullName evidence="1">Uncharacterized protein</fullName>
    </submittedName>
</protein>
<dbReference type="AlphaFoldDB" id="A0A2T9YIS1"/>
<evidence type="ECO:0000313" key="1">
    <source>
        <dbReference type="EMBL" id="PVU92231.1"/>
    </source>
</evidence>
<reference evidence="1 2" key="1">
    <citation type="journal article" date="2018" name="MBio">
        <title>Comparative Genomics Reveals the Core Gene Toolbox for the Fungus-Insect Symbiosis.</title>
        <authorList>
            <person name="Wang Y."/>
            <person name="Stata M."/>
            <person name="Wang W."/>
            <person name="Stajich J.E."/>
            <person name="White M.M."/>
            <person name="Moncalvo J.M."/>
        </authorList>
    </citation>
    <scope>NUCLEOTIDE SEQUENCE [LARGE SCALE GENOMIC DNA]</scope>
    <source>
        <strain evidence="1 2">SWE-8-4</strain>
    </source>
</reference>